<dbReference type="PANTHER" id="PTHR31630">
    <property type="entry name" value="PHYTANOYL-COA DIOXYGENASE-RELATED-RELATED"/>
    <property type="match status" value="1"/>
</dbReference>
<reference evidence="1 2" key="1">
    <citation type="submission" date="2023-11" db="EMBL/GenBank/DDBJ databases">
        <title>Dfirmibasis_genome.</title>
        <authorList>
            <person name="Edelbroek B."/>
            <person name="Kjellin J."/>
            <person name="Jerlstrom-Hultqvist J."/>
            <person name="Soderbom F."/>
        </authorList>
    </citation>
    <scope>NUCLEOTIDE SEQUENCE [LARGE SCALE GENOMIC DNA]</scope>
    <source>
        <strain evidence="1 2">TNS-C-14</strain>
    </source>
</reference>
<name>A0AAN7U1Y0_9MYCE</name>
<proteinExistence type="predicted"/>
<dbReference type="Proteomes" id="UP001344447">
    <property type="component" value="Unassembled WGS sequence"/>
</dbReference>
<dbReference type="PANTHER" id="PTHR31630:SF8">
    <property type="entry name" value="JMJC DOMAIN-CONTAINING PROTEIN"/>
    <property type="match status" value="1"/>
</dbReference>
<protein>
    <submittedName>
        <fullName evidence="1">Uncharacterized protein</fullName>
    </submittedName>
</protein>
<evidence type="ECO:0000313" key="1">
    <source>
        <dbReference type="EMBL" id="KAK5579805.1"/>
    </source>
</evidence>
<dbReference type="AlphaFoldDB" id="A0AAN7U1Y0"/>
<sequence>MIKNNNIITKLFQINNNIIKNEIKRNYIHVDGCFNIEKINKQMNNSSTSTNGSISIIKNRVNGPLSLYDLESFNENGFIIKNNIIFEQKYQNSFIEDVSNNNNNIYESSDIKSNQDFLNSFSQLFQITYSNSYKSNNNNNNNNNNIEYSEWPNLYNNFSSTDILLNINKDNNNKNNKNREKIINLDCNPFSLFKTEIINKDKIIESVPLKKWTPINSILYIGDDDSSYINLIPKYHKKSIKYICEKYSKEKRNLSKNPYRPINSTSELYKHDTDLISQLKEIHLKKGDLIYYDSRLPYCIISNNNNNNSNIENKNNSFIYLNYLPNISINKI</sequence>
<organism evidence="1 2">
    <name type="scientific">Dictyostelium firmibasis</name>
    <dbReference type="NCBI Taxonomy" id="79012"/>
    <lineage>
        <taxon>Eukaryota</taxon>
        <taxon>Amoebozoa</taxon>
        <taxon>Evosea</taxon>
        <taxon>Eumycetozoa</taxon>
        <taxon>Dictyostelia</taxon>
        <taxon>Dictyosteliales</taxon>
        <taxon>Dictyosteliaceae</taxon>
        <taxon>Dictyostelium</taxon>
    </lineage>
</organism>
<dbReference type="EMBL" id="JAVFKY010000003">
    <property type="protein sequence ID" value="KAK5579805.1"/>
    <property type="molecule type" value="Genomic_DNA"/>
</dbReference>
<gene>
    <name evidence="1" type="ORF">RB653_009492</name>
</gene>
<accession>A0AAN7U1Y0</accession>
<evidence type="ECO:0000313" key="2">
    <source>
        <dbReference type="Proteomes" id="UP001344447"/>
    </source>
</evidence>
<keyword evidence="2" id="KW-1185">Reference proteome</keyword>
<comment type="caution">
    <text evidence="1">The sequence shown here is derived from an EMBL/GenBank/DDBJ whole genome shotgun (WGS) entry which is preliminary data.</text>
</comment>